<feature type="binding site" evidence="6">
    <location>
        <position position="98"/>
    </location>
    <ligand>
        <name>Zn(2+)</name>
        <dbReference type="ChEBI" id="CHEBI:29105"/>
    </ligand>
</feature>
<dbReference type="InterPro" id="IPR036874">
    <property type="entry name" value="Carbonic_anhydrase_sf"/>
</dbReference>
<proteinExistence type="inferred from homology"/>
<dbReference type="Pfam" id="PF00484">
    <property type="entry name" value="Pro_CA"/>
    <property type="match status" value="1"/>
</dbReference>
<organism evidence="7 8">
    <name type="scientific">Candidatus Galacturonatibacter soehngenii</name>
    <dbReference type="NCBI Taxonomy" id="2307010"/>
    <lineage>
        <taxon>Bacteria</taxon>
        <taxon>Bacillati</taxon>
        <taxon>Bacillota</taxon>
        <taxon>Clostridia</taxon>
        <taxon>Lachnospirales</taxon>
        <taxon>Lachnospiraceae</taxon>
        <taxon>Candidatus Galacturonatibacter</taxon>
    </lineage>
</organism>
<reference evidence="7 8" key="1">
    <citation type="submission" date="2019-09" db="EMBL/GenBank/DDBJ databases">
        <authorList>
            <person name="Valk L.C."/>
        </authorList>
    </citation>
    <scope>NUCLEOTIDE SEQUENCE [LARGE SCALE GENOMIC DNA]</scope>
    <source>
        <strain evidence="7">GalUA</strain>
    </source>
</reference>
<dbReference type="PANTHER" id="PTHR43175:SF3">
    <property type="entry name" value="CARBON DISULFIDE HYDROLASE"/>
    <property type="match status" value="1"/>
</dbReference>
<dbReference type="AlphaFoldDB" id="A0A7V7UD01"/>
<dbReference type="EMBL" id="WAGX01000004">
    <property type="protein sequence ID" value="KAB1439907.1"/>
    <property type="molecule type" value="Genomic_DNA"/>
</dbReference>
<dbReference type="Gene3D" id="3.40.1050.10">
    <property type="entry name" value="Carbonic anhydrase"/>
    <property type="match status" value="1"/>
</dbReference>
<name>A0A7V7UD01_9FIRM</name>
<comment type="cofactor">
    <cofactor evidence="6">
        <name>Zn(2+)</name>
        <dbReference type="ChEBI" id="CHEBI:29105"/>
    </cofactor>
    <text evidence="6">Binds 1 zinc ion per subunit.</text>
</comment>
<evidence type="ECO:0000256" key="3">
    <source>
        <dbReference type="ARBA" id="ARBA00022723"/>
    </source>
</evidence>
<dbReference type="SMART" id="SM00947">
    <property type="entry name" value="Pro_CA"/>
    <property type="match status" value="1"/>
</dbReference>
<evidence type="ECO:0000256" key="1">
    <source>
        <dbReference type="ARBA" id="ARBA00006217"/>
    </source>
</evidence>
<evidence type="ECO:0000313" key="7">
    <source>
        <dbReference type="EMBL" id="KAB1439907.1"/>
    </source>
</evidence>
<evidence type="ECO:0000313" key="8">
    <source>
        <dbReference type="Proteomes" id="UP000461768"/>
    </source>
</evidence>
<evidence type="ECO:0000256" key="6">
    <source>
        <dbReference type="PIRSR" id="PIRSR601765-1"/>
    </source>
</evidence>
<feature type="binding site" evidence="6">
    <location>
        <position position="39"/>
    </location>
    <ligand>
        <name>Zn(2+)</name>
        <dbReference type="ChEBI" id="CHEBI:29105"/>
    </ligand>
</feature>
<dbReference type="EC" id="4.2.1.1" evidence="2"/>
<dbReference type="SUPFAM" id="SSF53056">
    <property type="entry name" value="beta-carbonic anhydrase, cab"/>
    <property type="match status" value="1"/>
</dbReference>
<evidence type="ECO:0000256" key="5">
    <source>
        <dbReference type="ARBA" id="ARBA00048348"/>
    </source>
</evidence>
<comment type="caution">
    <text evidence="7">The sequence shown here is derived from an EMBL/GenBank/DDBJ whole genome shotgun (WGS) entry which is preliminary data.</text>
</comment>
<dbReference type="InterPro" id="IPR001765">
    <property type="entry name" value="Carbonic_anhydrase"/>
</dbReference>
<feature type="binding site" evidence="6">
    <location>
        <position position="95"/>
    </location>
    <ligand>
        <name>Zn(2+)</name>
        <dbReference type="ChEBI" id="CHEBI:29105"/>
    </ligand>
</feature>
<sequence>MINDILKYNKEFVNQKKYTEFKTGSKYPNKKLAIVSCMDTRLTQLLPAALGMKNGDCKIIKNAGGVISHPYGSVVRSLLIAILELGVEEIMVIGHTDCGVGYIDVDCLLSKMKKRNISQENIDMIQFGGIDFKRWLGGFESVYQSVEESINLLKKHPLIPKDVTIRGFVIDIETGMLEEV</sequence>
<accession>A0A7V7UD01</accession>
<dbReference type="RefSeq" id="WP_151142930.1">
    <property type="nucleotide sequence ID" value="NZ_WAGX01000004.1"/>
</dbReference>
<keyword evidence="4 6" id="KW-0862">Zinc</keyword>
<dbReference type="OrthoDB" id="9792260at2"/>
<keyword evidence="8" id="KW-1185">Reference proteome</keyword>
<comment type="similarity">
    <text evidence="1">Belongs to the beta-class carbonic anhydrase family.</text>
</comment>
<dbReference type="GO" id="GO:0008270">
    <property type="term" value="F:zinc ion binding"/>
    <property type="evidence" value="ECO:0007669"/>
    <property type="project" value="InterPro"/>
</dbReference>
<protein>
    <recommendedName>
        <fullName evidence="2">carbonic anhydrase</fullName>
        <ecNumber evidence="2">4.2.1.1</ecNumber>
    </recommendedName>
</protein>
<dbReference type="CDD" id="cd03379">
    <property type="entry name" value="beta_CA_cladeD"/>
    <property type="match status" value="1"/>
</dbReference>
<evidence type="ECO:0000256" key="4">
    <source>
        <dbReference type="ARBA" id="ARBA00022833"/>
    </source>
</evidence>
<feature type="binding site" evidence="6">
    <location>
        <position position="37"/>
    </location>
    <ligand>
        <name>Zn(2+)</name>
        <dbReference type="ChEBI" id="CHEBI:29105"/>
    </ligand>
</feature>
<comment type="catalytic activity">
    <reaction evidence="5">
        <text>hydrogencarbonate + H(+) = CO2 + H2O</text>
        <dbReference type="Rhea" id="RHEA:10748"/>
        <dbReference type="ChEBI" id="CHEBI:15377"/>
        <dbReference type="ChEBI" id="CHEBI:15378"/>
        <dbReference type="ChEBI" id="CHEBI:16526"/>
        <dbReference type="ChEBI" id="CHEBI:17544"/>
        <dbReference type="EC" id="4.2.1.1"/>
    </reaction>
</comment>
<keyword evidence="3 6" id="KW-0479">Metal-binding</keyword>
<dbReference type="Proteomes" id="UP000461768">
    <property type="component" value="Unassembled WGS sequence"/>
</dbReference>
<evidence type="ECO:0000256" key="2">
    <source>
        <dbReference type="ARBA" id="ARBA00012925"/>
    </source>
</evidence>
<dbReference type="PANTHER" id="PTHR43175">
    <property type="entry name" value="CARBONIC ANHYDRASE"/>
    <property type="match status" value="1"/>
</dbReference>
<gene>
    <name evidence="7" type="ORF">F7O84_05860</name>
</gene>
<dbReference type="GO" id="GO:0004089">
    <property type="term" value="F:carbonate dehydratase activity"/>
    <property type="evidence" value="ECO:0007669"/>
    <property type="project" value="UniProtKB-EC"/>
</dbReference>
<reference evidence="7 8" key="2">
    <citation type="submission" date="2020-02" db="EMBL/GenBank/DDBJ databases">
        <title>Candidatus Galacturonibacter soehngenii shows hetero-acetogenic catabolism of galacturonic acid but lacks a canonical carbon monoxide dehydrogenase/acetyl-CoA synthase complex.</title>
        <authorList>
            <person name="Diender M."/>
            <person name="Stouten G.R."/>
            <person name="Petersen J.F."/>
            <person name="Nielsen P.H."/>
            <person name="Dueholm M.S."/>
            <person name="Pronk J.T."/>
            <person name="Van Loosdrecht M.C.M."/>
        </authorList>
    </citation>
    <scope>NUCLEOTIDE SEQUENCE [LARGE SCALE GENOMIC DNA]</scope>
    <source>
        <strain evidence="7">GalUA</strain>
    </source>
</reference>